<feature type="domain" description="Serine aminopeptidase S33" evidence="2">
    <location>
        <begin position="91"/>
        <end position="197"/>
    </location>
</feature>
<dbReference type="SUPFAM" id="SSF53474">
    <property type="entry name" value="alpha/beta-Hydrolases"/>
    <property type="match status" value="1"/>
</dbReference>
<dbReference type="EMBL" id="CAAALY010098266">
    <property type="protein sequence ID" value="VEL28853.1"/>
    <property type="molecule type" value="Genomic_DNA"/>
</dbReference>
<protein>
    <recommendedName>
        <fullName evidence="2">Serine aminopeptidase S33 domain-containing protein</fullName>
    </recommendedName>
</protein>
<dbReference type="GO" id="GO:0005886">
    <property type="term" value="C:plasma membrane"/>
    <property type="evidence" value="ECO:0007669"/>
    <property type="project" value="TreeGrafter"/>
</dbReference>
<dbReference type="PANTHER" id="PTHR12277">
    <property type="entry name" value="ALPHA/BETA HYDROLASE DOMAIN-CONTAINING PROTEIN"/>
    <property type="match status" value="1"/>
</dbReference>
<keyword evidence="4" id="KW-1185">Reference proteome</keyword>
<feature type="compositionally biased region" description="Polar residues" evidence="1">
    <location>
        <begin position="300"/>
        <end position="310"/>
    </location>
</feature>
<evidence type="ECO:0000313" key="4">
    <source>
        <dbReference type="Proteomes" id="UP000784294"/>
    </source>
</evidence>
<dbReference type="Gene3D" id="3.40.50.1820">
    <property type="entry name" value="alpha/beta hydrolase"/>
    <property type="match status" value="1"/>
</dbReference>
<dbReference type="InterPro" id="IPR029058">
    <property type="entry name" value="AB_hydrolase_fold"/>
</dbReference>
<dbReference type="OrthoDB" id="446723at2759"/>
<gene>
    <name evidence="3" type="ORF">PXEA_LOCUS22293</name>
</gene>
<dbReference type="PANTHER" id="PTHR12277:SF81">
    <property type="entry name" value="PROTEIN ABHD13"/>
    <property type="match status" value="1"/>
</dbReference>
<evidence type="ECO:0000259" key="2">
    <source>
        <dbReference type="Pfam" id="PF12146"/>
    </source>
</evidence>
<organism evidence="3 4">
    <name type="scientific">Protopolystoma xenopodis</name>
    <dbReference type="NCBI Taxonomy" id="117903"/>
    <lineage>
        <taxon>Eukaryota</taxon>
        <taxon>Metazoa</taxon>
        <taxon>Spiralia</taxon>
        <taxon>Lophotrochozoa</taxon>
        <taxon>Platyhelminthes</taxon>
        <taxon>Monogenea</taxon>
        <taxon>Polyopisthocotylea</taxon>
        <taxon>Polystomatidea</taxon>
        <taxon>Polystomatidae</taxon>
        <taxon>Protopolystoma</taxon>
    </lineage>
</organism>
<evidence type="ECO:0000256" key="1">
    <source>
        <dbReference type="SAM" id="MobiDB-lite"/>
    </source>
</evidence>
<comment type="caution">
    <text evidence="3">The sequence shown here is derived from an EMBL/GenBank/DDBJ whole genome shotgun (WGS) entry which is preliminary data.</text>
</comment>
<evidence type="ECO:0000313" key="3">
    <source>
        <dbReference type="EMBL" id="VEL28853.1"/>
    </source>
</evidence>
<dbReference type="AlphaFoldDB" id="A0A3S5CQU4"/>
<sequence>MNGLNCVSICHLLCCPPLPSRIAAKLAFLPPEPSYSLTKEGSQYQLVLSRYLYPHDFLPSYVLDKIDVFTSSTRKGNSIVMIYMKTNPSTKLTFLLSHGNAVDIGLMLNFMHDLSFKLGVNIMSYDYSGYGASTGKPLEKHLYADAECALEQLQRRFSIPLEQIVLYGQSIGTVPTVYLATRFRVAAVVLHSPLMSGLRVAFPKVKRNYCCDVFPNLLRTPRILSPTLIIHGVCDEVIGVNHGQTLYAALPESLVLEPLFLIGGGHNDCEVFPQYLSRLLRLVHREMPRLAELARRDISSQDYHPSTPHSHNCLRKRSNTSKEVPVYSSDEAGDTKKQKSPDNLGDRNSISSSASSELSPMLIQSFPSSSI</sequence>
<dbReference type="Proteomes" id="UP000784294">
    <property type="component" value="Unassembled WGS sequence"/>
</dbReference>
<dbReference type="GO" id="GO:0008474">
    <property type="term" value="F:palmitoyl-(protein) hydrolase activity"/>
    <property type="evidence" value="ECO:0007669"/>
    <property type="project" value="TreeGrafter"/>
</dbReference>
<dbReference type="InterPro" id="IPR022742">
    <property type="entry name" value="Hydrolase_4"/>
</dbReference>
<reference evidence="3" key="1">
    <citation type="submission" date="2018-11" db="EMBL/GenBank/DDBJ databases">
        <authorList>
            <consortium name="Pathogen Informatics"/>
        </authorList>
    </citation>
    <scope>NUCLEOTIDE SEQUENCE</scope>
</reference>
<feature type="region of interest" description="Disordered" evidence="1">
    <location>
        <begin position="300"/>
        <end position="371"/>
    </location>
</feature>
<feature type="non-terminal residue" evidence="3">
    <location>
        <position position="371"/>
    </location>
</feature>
<dbReference type="GO" id="GO:0010008">
    <property type="term" value="C:endosome membrane"/>
    <property type="evidence" value="ECO:0007669"/>
    <property type="project" value="TreeGrafter"/>
</dbReference>
<accession>A0A3S5CQU4</accession>
<feature type="compositionally biased region" description="Low complexity" evidence="1">
    <location>
        <begin position="349"/>
        <end position="359"/>
    </location>
</feature>
<proteinExistence type="predicted"/>
<dbReference type="Pfam" id="PF12146">
    <property type="entry name" value="Hydrolase_4"/>
    <property type="match status" value="1"/>
</dbReference>
<name>A0A3S5CQU4_9PLAT</name>